<dbReference type="PANTHER" id="PTHR48475:SF2">
    <property type="entry name" value="RIBONUCLEASE H"/>
    <property type="match status" value="1"/>
</dbReference>
<proteinExistence type="predicted"/>
<reference evidence="2" key="1">
    <citation type="journal article" date="2002" name="Nature">
        <title>Sequence and analysis of rice chromosome 4.</title>
        <authorList>
            <person name="Feng Q."/>
            <person name="Zhang Y."/>
            <person name="Hao P."/>
            <person name="Wang S."/>
            <person name="Fu G."/>
            <person name="Huang Y."/>
            <person name="Li Y."/>
            <person name="Zhu J."/>
            <person name="Liu Y."/>
            <person name="Hu X."/>
            <person name="Jia P."/>
            <person name="Zhang Y."/>
            <person name="Zhao Q."/>
            <person name="Ying K."/>
            <person name="Yu S."/>
            <person name="Tang Y."/>
            <person name="Weng Q."/>
            <person name="Zhang L."/>
            <person name="Lu Y."/>
            <person name="Mu J."/>
            <person name="Lu Y."/>
            <person name="Zhang L.S."/>
            <person name="Yu Z."/>
            <person name="Fan D."/>
            <person name="Liu X."/>
            <person name="Lu T."/>
            <person name="Li C."/>
            <person name="Wu Y."/>
            <person name="Sun T."/>
            <person name="Lei H."/>
            <person name="Li T."/>
            <person name="Hu H."/>
            <person name="Guan J."/>
            <person name="Wu M."/>
            <person name="Zhang R."/>
            <person name="Zhou B."/>
            <person name="Chen Z."/>
            <person name="Chen L."/>
            <person name="Jin Z."/>
            <person name="Wang R."/>
            <person name="Yin H."/>
            <person name="Cai Z."/>
            <person name="Ren S."/>
            <person name="Lv G."/>
            <person name="Gu W."/>
            <person name="Zhu G."/>
            <person name="Tu Y."/>
            <person name="Jia J."/>
            <person name="Zhang Y."/>
            <person name="Chen J."/>
            <person name="Kang H."/>
            <person name="Chen X."/>
            <person name="Shao C."/>
            <person name="Sun Y."/>
            <person name="Hu Q."/>
            <person name="Zhang X."/>
            <person name="Zhang W."/>
            <person name="Wang L."/>
            <person name="Ding C."/>
            <person name="Sheng H."/>
            <person name="Gu J."/>
            <person name="Chen S."/>
            <person name="Ni L."/>
            <person name="Zhu F."/>
            <person name="Chen W."/>
            <person name="Lan L."/>
            <person name="Lai Y."/>
            <person name="Cheng Z."/>
            <person name="Gu M."/>
            <person name="Jiang J."/>
            <person name="Li J."/>
            <person name="Hong G."/>
            <person name="Xue Y."/>
            <person name="Han B."/>
        </authorList>
    </citation>
    <scope>NUCLEOTIDE SEQUENCE [LARGE SCALE GENOMIC DNA]</scope>
</reference>
<dbReference type="GO" id="GO:0003676">
    <property type="term" value="F:nucleic acid binding"/>
    <property type="evidence" value="ECO:0007669"/>
    <property type="project" value="InterPro"/>
</dbReference>
<dbReference type="CDD" id="cd09279">
    <property type="entry name" value="RNase_HI_like"/>
    <property type="match status" value="1"/>
</dbReference>
<dbReference type="AlphaFoldDB" id="Q7X892"/>
<protein>
    <submittedName>
        <fullName evidence="2">OSJNBb0018A10.1 protein</fullName>
    </submittedName>
</protein>
<sequence length="549" mass="61136">MGFNGSAHRGGARQPYWRCGMRGGASVAGAPILPSQHLHDSPSATVALARRQCGWRRHVGPAFTPEPEPVEQPSIMHSDGTWSHRGAGAAAVLTSPRGVPIRYAARLQFDTTNNTVEYEAVLLGLRKAKALGVRRLLIRTDSKLVASHVDKSFEAKEEGMKRYLEAVRSMEKCFAGITVEHLPRGHNVEADTLAKSAACGGPHSPGIFFEVLYVPSVHTESLDIMAINQAELGEDPDDWRTPFVKYLKNGWLPEEEAEAKRLQLRATKYKLGVYWPTVLKVCVEQARKCESCQRHGRNQTAPQYELQPIALVWPFARWGLDIIGPFPVARNGYKFAIVSIEYFSCWIEAEPLGLNLEIRFASVAHPQSNGAAERTNGKILEVLKKRLEGAAKGKWPDEMLSVLWALRTTPTRPTRFSPFMLLYGDEAMTPTELGANSPRVVFPGGEDGHEVSLELLEGIRIEALEHMRKYAASTSATYNKKVRPTELLPGHLVLRKKANPVAVGKLESKWEGTFLIKHRSRTGSFRLATLEGEEFDHSWNTASLKRFYV</sequence>
<dbReference type="Pfam" id="PF13456">
    <property type="entry name" value="RVT_3"/>
    <property type="match status" value="1"/>
</dbReference>
<evidence type="ECO:0000259" key="1">
    <source>
        <dbReference type="PROSITE" id="PS50879"/>
    </source>
</evidence>
<dbReference type="InterPro" id="IPR002156">
    <property type="entry name" value="RNaseH_domain"/>
</dbReference>
<evidence type="ECO:0000313" key="2">
    <source>
        <dbReference type="EMBL" id="CAE04672.1"/>
    </source>
</evidence>
<accession>Q7X892</accession>
<dbReference type="Gene3D" id="3.30.420.10">
    <property type="entry name" value="Ribonuclease H-like superfamily/Ribonuclease H"/>
    <property type="match status" value="3"/>
</dbReference>
<dbReference type="PANTHER" id="PTHR48475">
    <property type="entry name" value="RIBONUCLEASE H"/>
    <property type="match status" value="1"/>
</dbReference>
<dbReference type="SUPFAM" id="SSF53098">
    <property type="entry name" value="Ribonuclease H-like"/>
    <property type="match status" value="2"/>
</dbReference>
<dbReference type="PROSITE" id="PS50879">
    <property type="entry name" value="RNASE_H_1"/>
    <property type="match status" value="1"/>
</dbReference>
<dbReference type="InterPro" id="IPR036397">
    <property type="entry name" value="RNaseH_sf"/>
</dbReference>
<organism evidence="2">
    <name type="scientific">Oryza sativa subsp. japonica</name>
    <name type="common">Rice</name>
    <dbReference type="NCBI Taxonomy" id="39947"/>
    <lineage>
        <taxon>Eukaryota</taxon>
        <taxon>Viridiplantae</taxon>
        <taxon>Streptophyta</taxon>
        <taxon>Embryophyta</taxon>
        <taxon>Tracheophyta</taxon>
        <taxon>Spermatophyta</taxon>
        <taxon>Magnoliopsida</taxon>
        <taxon>Liliopsida</taxon>
        <taxon>Poales</taxon>
        <taxon>Poaceae</taxon>
        <taxon>BOP clade</taxon>
        <taxon>Oryzoideae</taxon>
        <taxon>Oryzeae</taxon>
        <taxon>Oryzinae</taxon>
        <taxon>Oryza</taxon>
        <taxon>Oryza sativa</taxon>
    </lineage>
</organism>
<name>Q7X892_ORYSJ</name>
<feature type="domain" description="RNase H type-1" evidence="1">
    <location>
        <begin position="70"/>
        <end position="199"/>
    </location>
</feature>
<dbReference type="GO" id="GO:0004523">
    <property type="term" value="F:RNA-DNA hybrid ribonuclease activity"/>
    <property type="evidence" value="ECO:0007669"/>
    <property type="project" value="InterPro"/>
</dbReference>
<dbReference type="EMBL" id="AL662999">
    <property type="protein sequence ID" value="CAE04672.1"/>
    <property type="molecule type" value="Genomic_DNA"/>
</dbReference>
<gene>
    <name evidence="2" type="primary">OSJNBb0018A10.1</name>
</gene>
<dbReference type="InterPro" id="IPR012337">
    <property type="entry name" value="RNaseH-like_sf"/>
</dbReference>